<comment type="subcellular location">
    <subcellularLocation>
        <location evidence="2">Cytoplasm</location>
    </subcellularLocation>
</comment>
<dbReference type="InterPro" id="IPR046357">
    <property type="entry name" value="PPIase_dom_sf"/>
</dbReference>
<sequence>MTKAIMMNYELKDSDSGELLETNLDSDPIGFLTGLNQILPKLEEEVLNLSGGSQKVIKISSADGLGEYDPKLVESLPKEQFAGIELHEGMELFGESESGETTRVIVKAIGDEEVMIDFNHPFAGRNLEFTVKVVENRDATEEEIKQGFIEVPHTCRHGHTHGEDHECCGGHHHHGGGCGCHH</sequence>
<gene>
    <name evidence="9" type="ORF">F1B92_05615</name>
</gene>
<keyword evidence="8 9" id="KW-0413">Isomerase</keyword>
<reference evidence="9 10" key="2">
    <citation type="submission" date="2020-03" db="EMBL/GenBank/DDBJ databases">
        <title>Campylobacter portucalensis sp. nov., a new species of Campylobacter isolated from the reproductive tract of bulls.</title>
        <authorList>
            <person name="Silva M.F."/>
            <person name="Pereira G."/>
            <person name="Carneiro C."/>
            <person name="Hemphill A."/>
            <person name="Mateus L."/>
            <person name="Lopes-Da-Costa L."/>
            <person name="Silva E."/>
        </authorList>
    </citation>
    <scope>NUCLEOTIDE SEQUENCE [LARGE SCALE GENOMIC DNA]</scope>
    <source>
        <strain evidence="9 10">FMV-PI01</strain>
    </source>
</reference>
<dbReference type="EMBL" id="VWSJ01000021">
    <property type="protein sequence ID" value="MSN96646.1"/>
    <property type="molecule type" value="Genomic_DNA"/>
</dbReference>
<protein>
    <recommendedName>
        <fullName evidence="4">peptidylprolyl isomerase</fullName>
        <ecNumber evidence="4">5.2.1.8</ecNumber>
    </recommendedName>
</protein>
<name>A0A6L5WIA1_9BACT</name>
<dbReference type="PANTHER" id="PTHR47861:SF3">
    <property type="entry name" value="FKBP-TYPE PEPTIDYL-PROLYL CIS-TRANS ISOMERASE SLYD"/>
    <property type="match status" value="1"/>
</dbReference>
<dbReference type="Proteomes" id="UP000476338">
    <property type="component" value="Unassembled WGS sequence"/>
</dbReference>
<reference evidence="9 10" key="1">
    <citation type="submission" date="2019-09" db="EMBL/GenBank/DDBJ databases">
        <authorList>
            <person name="Silva M."/>
            <person name="Pereira G."/>
            <person name="Lopes-Da-Costa L."/>
            <person name="Silva E."/>
        </authorList>
    </citation>
    <scope>NUCLEOTIDE SEQUENCE [LARGE SCALE GENOMIC DNA]</scope>
    <source>
        <strain evidence="9 10">FMV-PI01</strain>
    </source>
</reference>
<dbReference type="RefSeq" id="WP_154570912.1">
    <property type="nucleotide sequence ID" value="NZ_VWSJ01000021.1"/>
</dbReference>
<evidence type="ECO:0000256" key="7">
    <source>
        <dbReference type="ARBA" id="ARBA00023186"/>
    </source>
</evidence>
<keyword evidence="7" id="KW-0143">Chaperone</keyword>
<dbReference type="Gene3D" id="3.10.50.40">
    <property type="match status" value="1"/>
</dbReference>
<dbReference type="SUPFAM" id="SSF54534">
    <property type="entry name" value="FKBP-like"/>
    <property type="match status" value="1"/>
</dbReference>
<comment type="caution">
    <text evidence="9">The sequence shown here is derived from an EMBL/GenBank/DDBJ whole genome shotgun (WGS) entry which is preliminary data.</text>
</comment>
<evidence type="ECO:0000256" key="2">
    <source>
        <dbReference type="ARBA" id="ARBA00004496"/>
    </source>
</evidence>
<evidence type="ECO:0000313" key="10">
    <source>
        <dbReference type="Proteomes" id="UP000476338"/>
    </source>
</evidence>
<comment type="similarity">
    <text evidence="3">Belongs to the FKBP-type PPIase family.</text>
</comment>
<dbReference type="EC" id="5.2.1.8" evidence="4"/>
<organism evidence="9 10">
    <name type="scientific">Campylobacter portucalensis</name>
    <dbReference type="NCBI Taxonomy" id="2608384"/>
    <lineage>
        <taxon>Bacteria</taxon>
        <taxon>Pseudomonadati</taxon>
        <taxon>Campylobacterota</taxon>
        <taxon>Epsilonproteobacteria</taxon>
        <taxon>Campylobacterales</taxon>
        <taxon>Campylobacteraceae</taxon>
        <taxon>Campylobacter</taxon>
    </lineage>
</organism>
<dbReference type="PANTHER" id="PTHR47861">
    <property type="entry name" value="FKBP-TYPE PEPTIDYL-PROLYL CIS-TRANS ISOMERASE SLYD"/>
    <property type="match status" value="1"/>
</dbReference>
<dbReference type="InterPro" id="IPR048261">
    <property type="entry name" value="SlpA/SlyD-like_ins_sf"/>
</dbReference>
<evidence type="ECO:0000256" key="3">
    <source>
        <dbReference type="ARBA" id="ARBA00006577"/>
    </source>
</evidence>
<dbReference type="Gene3D" id="2.40.10.330">
    <property type="match status" value="1"/>
</dbReference>
<proteinExistence type="inferred from homology"/>
<dbReference type="GO" id="GO:0005737">
    <property type="term" value="C:cytoplasm"/>
    <property type="evidence" value="ECO:0007669"/>
    <property type="project" value="UniProtKB-SubCell"/>
</dbReference>
<evidence type="ECO:0000256" key="8">
    <source>
        <dbReference type="ARBA" id="ARBA00023235"/>
    </source>
</evidence>
<keyword evidence="6" id="KW-0697">Rotamase</keyword>
<dbReference type="AlphaFoldDB" id="A0A6L5WIA1"/>
<accession>A0A6L5WIA1</accession>
<evidence type="ECO:0000256" key="4">
    <source>
        <dbReference type="ARBA" id="ARBA00013194"/>
    </source>
</evidence>
<evidence type="ECO:0000313" key="9">
    <source>
        <dbReference type="EMBL" id="MSN96646.1"/>
    </source>
</evidence>
<evidence type="ECO:0000256" key="6">
    <source>
        <dbReference type="ARBA" id="ARBA00023110"/>
    </source>
</evidence>
<comment type="catalytic activity">
    <reaction evidence="1">
        <text>[protein]-peptidylproline (omega=180) = [protein]-peptidylproline (omega=0)</text>
        <dbReference type="Rhea" id="RHEA:16237"/>
        <dbReference type="Rhea" id="RHEA-COMP:10747"/>
        <dbReference type="Rhea" id="RHEA-COMP:10748"/>
        <dbReference type="ChEBI" id="CHEBI:83833"/>
        <dbReference type="ChEBI" id="CHEBI:83834"/>
        <dbReference type="EC" id="5.2.1.8"/>
    </reaction>
</comment>
<evidence type="ECO:0000256" key="1">
    <source>
        <dbReference type="ARBA" id="ARBA00000971"/>
    </source>
</evidence>
<evidence type="ECO:0000256" key="5">
    <source>
        <dbReference type="ARBA" id="ARBA00022490"/>
    </source>
</evidence>
<keyword evidence="10" id="KW-1185">Reference proteome</keyword>
<dbReference type="GO" id="GO:0003755">
    <property type="term" value="F:peptidyl-prolyl cis-trans isomerase activity"/>
    <property type="evidence" value="ECO:0007669"/>
    <property type="project" value="UniProtKB-KW"/>
</dbReference>
<keyword evidence="5" id="KW-0963">Cytoplasm</keyword>